<evidence type="ECO:0000313" key="1">
    <source>
        <dbReference type="EMBL" id="ESQ83644.1"/>
    </source>
</evidence>
<dbReference type="PATRIC" id="fig|1121022.4.peg.4146"/>
<evidence type="ECO:0000313" key="2">
    <source>
        <dbReference type="Proteomes" id="UP000017837"/>
    </source>
</evidence>
<dbReference type="RefSeq" id="WP_018083717.1">
    <property type="nucleotide sequence ID" value="NZ_AQWM01000041.1"/>
</dbReference>
<name>V4P991_9CAUL</name>
<reference evidence="1 2" key="1">
    <citation type="journal article" date="2014" name="Nature">
        <title>Sequential evolution of bacterial morphology by co-option of a developmental regulator.</title>
        <authorList>
            <person name="Jiang C."/>
            <person name="Brown P.J."/>
            <person name="Ducret A."/>
            <person name="Brun Y.V."/>
        </authorList>
    </citation>
    <scope>NUCLEOTIDE SEQUENCE [LARGE SCALE GENOMIC DNA]</scope>
    <source>
        <strain evidence="1 2">DSM 16100</strain>
    </source>
</reference>
<dbReference type="STRING" id="1121022.GCA_000376105_04032"/>
<dbReference type="eggNOG" id="ENOG502ZAEA">
    <property type="taxonomic scope" value="Bacteria"/>
</dbReference>
<proteinExistence type="predicted"/>
<gene>
    <name evidence="1" type="ORF">ABENE_20240</name>
</gene>
<dbReference type="Proteomes" id="UP000017837">
    <property type="component" value="Unassembled WGS sequence"/>
</dbReference>
<dbReference type="OrthoDB" id="583588at2"/>
<dbReference type="EMBL" id="AWGB01000069">
    <property type="protein sequence ID" value="ESQ83644.1"/>
    <property type="molecule type" value="Genomic_DNA"/>
</dbReference>
<protein>
    <recommendedName>
        <fullName evidence="3">AbiEi antitoxin C-terminal domain-containing protein</fullName>
    </recommendedName>
</protein>
<comment type="caution">
    <text evidence="1">The sequence shown here is derived from an EMBL/GenBank/DDBJ whole genome shotgun (WGS) entry which is preliminary data.</text>
</comment>
<accession>V4P991</accession>
<dbReference type="AlphaFoldDB" id="V4P991"/>
<keyword evidence="2" id="KW-1185">Reference proteome</keyword>
<sequence>MTKLQELRKHLRPGKVYRREDLAKWSTSVDRHLKQMVEAGELTKLSGGVYYYPKDTAFGKAPAEDKNLVTAFLKDDRFLLTSPNAYNALGVGATQLYNETVVYNHKRHGQFRLGGRMFDFRVKPHFPKAATREFLLVDLVNNVGQLAEDRQQVLEQVRKQAARADRSALQRAVRDYGAARTRKFFSDVLTGEDQSYVA</sequence>
<evidence type="ECO:0008006" key="3">
    <source>
        <dbReference type="Google" id="ProtNLM"/>
    </source>
</evidence>
<organism evidence="1 2">
    <name type="scientific">Asticcacaulis benevestitus DSM 16100 = ATCC BAA-896</name>
    <dbReference type="NCBI Taxonomy" id="1121022"/>
    <lineage>
        <taxon>Bacteria</taxon>
        <taxon>Pseudomonadati</taxon>
        <taxon>Pseudomonadota</taxon>
        <taxon>Alphaproteobacteria</taxon>
        <taxon>Caulobacterales</taxon>
        <taxon>Caulobacteraceae</taxon>
        <taxon>Asticcacaulis</taxon>
    </lineage>
</organism>